<accession>A0A8S4QV55</accession>
<protein>
    <submittedName>
        <fullName evidence="3">Jg9857 protein</fullName>
    </submittedName>
</protein>
<evidence type="ECO:0000256" key="2">
    <source>
        <dbReference type="SAM" id="SignalP"/>
    </source>
</evidence>
<gene>
    <name evidence="3" type="primary">jg9857</name>
    <name evidence="3" type="ORF">PAEG_LOCUS4806</name>
</gene>
<evidence type="ECO:0000313" key="3">
    <source>
        <dbReference type="EMBL" id="CAH2216850.1"/>
    </source>
</evidence>
<evidence type="ECO:0000313" key="4">
    <source>
        <dbReference type="Proteomes" id="UP000838756"/>
    </source>
</evidence>
<name>A0A8S4QV55_9NEOP</name>
<dbReference type="EMBL" id="CAKXAJ010017149">
    <property type="protein sequence ID" value="CAH2216850.1"/>
    <property type="molecule type" value="Genomic_DNA"/>
</dbReference>
<proteinExistence type="predicted"/>
<feature type="region of interest" description="Disordered" evidence="1">
    <location>
        <begin position="359"/>
        <end position="378"/>
    </location>
</feature>
<organism evidence="3 4">
    <name type="scientific">Pararge aegeria aegeria</name>
    <dbReference type="NCBI Taxonomy" id="348720"/>
    <lineage>
        <taxon>Eukaryota</taxon>
        <taxon>Metazoa</taxon>
        <taxon>Ecdysozoa</taxon>
        <taxon>Arthropoda</taxon>
        <taxon>Hexapoda</taxon>
        <taxon>Insecta</taxon>
        <taxon>Pterygota</taxon>
        <taxon>Neoptera</taxon>
        <taxon>Endopterygota</taxon>
        <taxon>Lepidoptera</taxon>
        <taxon>Glossata</taxon>
        <taxon>Ditrysia</taxon>
        <taxon>Papilionoidea</taxon>
        <taxon>Nymphalidae</taxon>
        <taxon>Satyrinae</taxon>
        <taxon>Satyrini</taxon>
        <taxon>Parargina</taxon>
        <taxon>Pararge</taxon>
    </lineage>
</organism>
<dbReference type="AlphaFoldDB" id="A0A8S4QV55"/>
<evidence type="ECO:0000256" key="1">
    <source>
        <dbReference type="SAM" id="MobiDB-lite"/>
    </source>
</evidence>
<keyword evidence="2" id="KW-0732">Signal</keyword>
<reference evidence="3" key="1">
    <citation type="submission" date="2022-03" db="EMBL/GenBank/DDBJ databases">
        <authorList>
            <person name="Lindestad O."/>
        </authorList>
    </citation>
    <scope>NUCLEOTIDE SEQUENCE</scope>
</reference>
<feature type="chain" id="PRO_5035948374" evidence="2">
    <location>
        <begin position="20"/>
        <end position="378"/>
    </location>
</feature>
<dbReference type="Proteomes" id="UP000838756">
    <property type="component" value="Unassembled WGS sequence"/>
</dbReference>
<comment type="caution">
    <text evidence="3">The sequence shown here is derived from an EMBL/GenBank/DDBJ whole genome shotgun (WGS) entry which is preliminary data.</text>
</comment>
<feature type="signal peptide" evidence="2">
    <location>
        <begin position="1"/>
        <end position="19"/>
    </location>
</feature>
<sequence>MNLNRLLILIAVKIICCLSNSKVDETKDISHNYFPEVTYPTSIFEITEPFYYKSHYDDVLGPFSDDVKNSYKSICPKKNITVKNSAQNLEDSLFSIVNGCNKGNDYKTQNSSSINLNEQDDLGWVKNEIFDKIMNGYENESFVDRTLEQADLQNLNTNYTVSVNFKEDQYDSPLNVKIEIEDLKECLNHQSDLITRIFNETLYKFSEDYSIENHLFEEPFINDLMGELDFSLEDNFTQFDENNKTDFENLLSVMLYDYFNKLENISSDFFTLPPEIEESINNGSILIYDNSIFNDISEEYQNFSSMDTNAKITTEEDKHTNNSAEDDHFLKLIISLNPTIQNNDSANYDEITINYQMPSNNSDEVEEENFSQPLNLYT</sequence>
<keyword evidence="4" id="KW-1185">Reference proteome</keyword>
<dbReference type="OrthoDB" id="6916826at2759"/>